<sequence length="590" mass="66936">MRRVVSMIDEAEKQKIEEAKKEAQAKKEAERKEAEKSRSAEKLHAAILDQDIWDVKYILDDRIVTLRDKITINGNTALHVAVGTSSNNKEFFEKMLNLATKDNQPSLDMRNSEGSTLLHVAAVVGNTEAAKMLVGRNRDLLYAKDSESQTPVARALSNMHTDTYIYLLNDYLKFQDVEKGDLFDNSEILVNAIYTKDYDSALKMAESIRDLDTVLTAIAQNFPPKLNFLERRMMHLFSHVRVTSKFVEAAQRKAQAYSDAKYLVRITCRLIRESTTTSTTYNNAIFEATRQNAVKVVKLIVSQFPNAIWTRNEDDHNIIQYAVINRSEKVYNLLYQMSEHKNIYRTIKDPYENNLLHLAARLAPKNKLNPISGAALQIQRELQWFKEVERFVCPLNVIEKNYYGKTPQKVFAKEHKKLAIEGEKWMKETAQSYTITAALITTIVFAAAITVPGGNKQENGIPVFTNNAAFYVFAVSDAISFFTSVTSLLMFLSILTARFSEQDFLFKLPTQLIVGLANLFISTTAMLVAFGATLFLVFSQNNSWILVPIAALTCLPITSFVTLQFPLVYDLIRATYGRSMFGKKSDAPFY</sequence>
<feature type="transmembrane region" description="Helical" evidence="3">
    <location>
        <begin position="544"/>
        <end position="569"/>
    </location>
</feature>
<dbReference type="Proteomes" id="UP000326396">
    <property type="component" value="Linkage Group LG12"/>
</dbReference>
<keyword evidence="3" id="KW-0472">Membrane</keyword>
<evidence type="ECO:0000256" key="1">
    <source>
        <dbReference type="PROSITE-ProRule" id="PRU00023"/>
    </source>
</evidence>
<evidence type="ECO:0000313" key="6">
    <source>
        <dbReference type="Proteomes" id="UP000326396"/>
    </source>
</evidence>
<keyword evidence="3" id="KW-0812">Transmembrane</keyword>
<dbReference type="PANTHER" id="PTHR24177:SF474">
    <property type="entry name" value="ANKYRIN REPEAT-CONTAINING DOMAIN, PGG DOMAIN, ANKYRIN REPEAT-CONTAINING DOMAIN SUPERFAMILY"/>
    <property type="match status" value="1"/>
</dbReference>
<dbReference type="GO" id="GO:0016020">
    <property type="term" value="C:membrane"/>
    <property type="evidence" value="ECO:0007669"/>
    <property type="project" value="TreeGrafter"/>
</dbReference>
<keyword evidence="1" id="KW-0040">ANK repeat</keyword>
<feature type="domain" description="PGG" evidence="4">
    <location>
        <begin position="423"/>
        <end position="536"/>
    </location>
</feature>
<feature type="transmembrane region" description="Helical" evidence="3">
    <location>
        <begin position="516"/>
        <end position="538"/>
    </location>
</feature>
<evidence type="ECO:0000256" key="3">
    <source>
        <dbReference type="SAM" id="Phobius"/>
    </source>
</evidence>
<dbReference type="PROSITE" id="PS50297">
    <property type="entry name" value="ANK_REP_REGION"/>
    <property type="match status" value="1"/>
</dbReference>
<gene>
    <name evidence="5" type="ORF">E3N88_09630</name>
</gene>
<dbReference type="InterPro" id="IPR036770">
    <property type="entry name" value="Ankyrin_rpt-contain_sf"/>
</dbReference>
<dbReference type="EMBL" id="SZYD01000004">
    <property type="protein sequence ID" value="KAD6454924.1"/>
    <property type="molecule type" value="Genomic_DNA"/>
</dbReference>
<accession>A0A5N6PJN1</accession>
<dbReference type="SMART" id="SM00248">
    <property type="entry name" value="ANK"/>
    <property type="match status" value="4"/>
</dbReference>
<dbReference type="PANTHER" id="PTHR24177">
    <property type="entry name" value="CASKIN"/>
    <property type="match status" value="1"/>
</dbReference>
<organism evidence="5 6">
    <name type="scientific">Mikania micrantha</name>
    <name type="common">bitter vine</name>
    <dbReference type="NCBI Taxonomy" id="192012"/>
    <lineage>
        <taxon>Eukaryota</taxon>
        <taxon>Viridiplantae</taxon>
        <taxon>Streptophyta</taxon>
        <taxon>Embryophyta</taxon>
        <taxon>Tracheophyta</taxon>
        <taxon>Spermatophyta</taxon>
        <taxon>Magnoliopsida</taxon>
        <taxon>eudicotyledons</taxon>
        <taxon>Gunneridae</taxon>
        <taxon>Pentapetalae</taxon>
        <taxon>asterids</taxon>
        <taxon>campanulids</taxon>
        <taxon>Asterales</taxon>
        <taxon>Asteraceae</taxon>
        <taxon>Asteroideae</taxon>
        <taxon>Heliantheae alliance</taxon>
        <taxon>Eupatorieae</taxon>
        <taxon>Mikania</taxon>
    </lineage>
</organism>
<dbReference type="Pfam" id="PF13962">
    <property type="entry name" value="PGG"/>
    <property type="match status" value="1"/>
</dbReference>
<keyword evidence="3" id="KW-1133">Transmembrane helix</keyword>
<keyword evidence="6" id="KW-1185">Reference proteome</keyword>
<reference evidence="5 6" key="1">
    <citation type="submission" date="2019-05" db="EMBL/GenBank/DDBJ databases">
        <title>Mikania micrantha, genome provides insights into the molecular mechanism of rapid growth.</title>
        <authorList>
            <person name="Liu B."/>
        </authorList>
    </citation>
    <scope>NUCLEOTIDE SEQUENCE [LARGE SCALE GENOMIC DNA]</scope>
    <source>
        <strain evidence="5">NLD-2019</strain>
        <tissue evidence="5">Leaf</tissue>
    </source>
</reference>
<protein>
    <recommendedName>
        <fullName evidence="4">PGG domain-containing protein</fullName>
    </recommendedName>
</protein>
<proteinExistence type="predicted"/>
<dbReference type="InterPro" id="IPR002110">
    <property type="entry name" value="Ankyrin_rpt"/>
</dbReference>
<dbReference type="PROSITE" id="PS50088">
    <property type="entry name" value="ANK_REPEAT"/>
    <property type="match status" value="1"/>
</dbReference>
<dbReference type="SUPFAM" id="SSF48403">
    <property type="entry name" value="Ankyrin repeat"/>
    <property type="match status" value="1"/>
</dbReference>
<name>A0A5N6PJN1_9ASTR</name>
<evidence type="ECO:0000259" key="4">
    <source>
        <dbReference type="Pfam" id="PF13962"/>
    </source>
</evidence>
<dbReference type="InterPro" id="IPR026961">
    <property type="entry name" value="PGG_dom"/>
</dbReference>
<dbReference type="Gene3D" id="1.25.40.20">
    <property type="entry name" value="Ankyrin repeat-containing domain"/>
    <property type="match status" value="2"/>
</dbReference>
<dbReference type="OrthoDB" id="1652385at2759"/>
<feature type="region of interest" description="Disordered" evidence="2">
    <location>
        <begin position="19"/>
        <end position="40"/>
    </location>
</feature>
<feature type="repeat" description="ANK" evidence="1">
    <location>
        <begin position="113"/>
        <end position="145"/>
    </location>
</feature>
<feature type="transmembrane region" description="Helical" evidence="3">
    <location>
        <begin position="471"/>
        <end position="495"/>
    </location>
</feature>
<dbReference type="AlphaFoldDB" id="A0A5N6PJN1"/>
<comment type="caution">
    <text evidence="5">The sequence shown here is derived from an EMBL/GenBank/DDBJ whole genome shotgun (WGS) entry which is preliminary data.</text>
</comment>
<evidence type="ECO:0000256" key="2">
    <source>
        <dbReference type="SAM" id="MobiDB-lite"/>
    </source>
</evidence>
<dbReference type="Pfam" id="PF12796">
    <property type="entry name" value="Ank_2"/>
    <property type="match status" value="1"/>
</dbReference>
<evidence type="ECO:0000313" key="5">
    <source>
        <dbReference type="EMBL" id="KAD6454924.1"/>
    </source>
</evidence>
<feature type="transmembrane region" description="Helical" evidence="3">
    <location>
        <begin position="433"/>
        <end position="451"/>
    </location>
</feature>